<feature type="domain" description="GIY-YIG" evidence="5">
    <location>
        <begin position="203"/>
        <end position="281"/>
    </location>
</feature>
<dbReference type="OrthoDB" id="9803913at2"/>
<dbReference type="InterPro" id="IPR035901">
    <property type="entry name" value="GIY-YIG_endonuc_sf"/>
</dbReference>
<gene>
    <name evidence="6" type="ORF">C0099_01075</name>
</gene>
<dbReference type="CDD" id="cd06127">
    <property type="entry name" value="DEDDh"/>
    <property type="match status" value="1"/>
</dbReference>
<evidence type="ECO:0000313" key="6">
    <source>
        <dbReference type="EMBL" id="AUN93648.1"/>
    </source>
</evidence>
<dbReference type="Proteomes" id="UP000242205">
    <property type="component" value="Chromosome"/>
</dbReference>
<dbReference type="GO" id="GO:0005829">
    <property type="term" value="C:cytosol"/>
    <property type="evidence" value="ECO:0007669"/>
    <property type="project" value="TreeGrafter"/>
</dbReference>
<dbReference type="AlphaFoldDB" id="A0A2I6S340"/>
<dbReference type="InterPro" id="IPR013520">
    <property type="entry name" value="Ribonucl_H"/>
</dbReference>
<comment type="catalytic activity">
    <reaction evidence="4">
        <text>DNA(n) + a 2'-deoxyribonucleoside 5'-triphosphate = DNA(n+1) + diphosphate</text>
        <dbReference type="Rhea" id="RHEA:22508"/>
        <dbReference type="Rhea" id="RHEA-COMP:17339"/>
        <dbReference type="Rhea" id="RHEA-COMP:17340"/>
        <dbReference type="ChEBI" id="CHEBI:33019"/>
        <dbReference type="ChEBI" id="CHEBI:61560"/>
        <dbReference type="ChEBI" id="CHEBI:173112"/>
        <dbReference type="EC" id="2.7.7.7"/>
    </reaction>
</comment>
<evidence type="ECO:0000313" key="7">
    <source>
        <dbReference type="Proteomes" id="UP000242205"/>
    </source>
</evidence>
<dbReference type="EMBL" id="CP025682">
    <property type="protein sequence ID" value="AUN93648.1"/>
    <property type="molecule type" value="Genomic_DNA"/>
</dbReference>
<dbReference type="InterPro" id="IPR012337">
    <property type="entry name" value="RNaseH-like_sf"/>
</dbReference>
<dbReference type="PANTHER" id="PTHR30231:SF37">
    <property type="entry name" value="EXODEOXYRIBONUCLEASE 10"/>
    <property type="match status" value="1"/>
</dbReference>
<evidence type="ECO:0000256" key="1">
    <source>
        <dbReference type="ARBA" id="ARBA00012417"/>
    </source>
</evidence>
<dbReference type="InterPro" id="IPR006054">
    <property type="entry name" value="DnaQ"/>
</dbReference>
<name>A0A2I6S340_9RHOO</name>
<accession>A0A2I6S340</accession>
<dbReference type="Pfam" id="PF00929">
    <property type="entry name" value="RNase_T"/>
    <property type="match status" value="1"/>
</dbReference>
<dbReference type="Gene3D" id="3.40.1440.10">
    <property type="entry name" value="GIY-YIG endonuclease"/>
    <property type="match status" value="1"/>
</dbReference>
<dbReference type="FunFam" id="3.30.420.10:FF:000045">
    <property type="entry name" value="3'-5' exonuclease DinG"/>
    <property type="match status" value="1"/>
</dbReference>
<evidence type="ECO:0000259" key="5">
    <source>
        <dbReference type="PROSITE" id="PS50164"/>
    </source>
</evidence>
<protein>
    <recommendedName>
        <fullName evidence="1">DNA-directed DNA polymerase</fullName>
        <ecNumber evidence="1">2.7.7.7</ecNumber>
    </recommendedName>
</protein>
<dbReference type="PANTHER" id="PTHR30231">
    <property type="entry name" value="DNA POLYMERASE III SUBUNIT EPSILON"/>
    <property type="match status" value="1"/>
</dbReference>
<dbReference type="InterPro" id="IPR036397">
    <property type="entry name" value="RNaseH_sf"/>
</dbReference>
<comment type="function">
    <text evidence="2">DNA polymerase III is a complex, multichain enzyme responsible for most of the replicative synthesis in bacteria. The epsilon subunit contain the editing function and is a proofreading 3'-5' exonuclease.</text>
</comment>
<dbReference type="SUPFAM" id="SSF53098">
    <property type="entry name" value="Ribonuclease H-like"/>
    <property type="match status" value="1"/>
</dbReference>
<evidence type="ECO:0000256" key="2">
    <source>
        <dbReference type="ARBA" id="ARBA00025483"/>
    </source>
</evidence>
<dbReference type="NCBIfam" id="TIGR00573">
    <property type="entry name" value="dnaq"/>
    <property type="match status" value="1"/>
</dbReference>
<dbReference type="GO" id="GO:0003677">
    <property type="term" value="F:DNA binding"/>
    <property type="evidence" value="ECO:0007669"/>
    <property type="project" value="InterPro"/>
</dbReference>
<proteinExistence type="predicted"/>
<sequence>MPSPVPDIFVLIDLETTGANPVTDRITEIAVIRVEHGAIVERWETLVNPQRGIPRFIQDIIGITDDMVREAPSFAELAPRVRALLADAVFVAHNARFDYGFIRNEFQRIGEDFEAPVMCTVKFSRALYPEHHRHGLDALIERHGFACDARHRAMGDADVLWQFLQLAEARFIPQTLEHAWGRAMKFPKRPPALPEGMLEGLPDAQGVYILFGEGDETLFVGRATSLRARVMELFAAIERKGKDGDLVRAVRRLDWVETPGELAAMLLERELALAHRPCHNRLPAAGDEACALSVELRRRSPPLIRAVPIDGTDPTTWEGLYSAFRGRKEADAVLRELAANYALCPRRLGLEAGAGECSARRANRCAGVCVRRETPEKHDERLRGALAPIGPGPWPWDGPVVVAERSEHTGDEGFQVFDHWCHLGSADSRESLATLLGDLPSRAFSLDVWRLFTRWRAQPGSEACIEQAGPSGTTER</sequence>
<dbReference type="RefSeq" id="WP_102245722.1">
    <property type="nucleotide sequence ID" value="NZ_CP025682.1"/>
</dbReference>
<evidence type="ECO:0000256" key="4">
    <source>
        <dbReference type="ARBA" id="ARBA00049244"/>
    </source>
</evidence>
<dbReference type="PROSITE" id="PS50164">
    <property type="entry name" value="GIY_YIG"/>
    <property type="match status" value="1"/>
</dbReference>
<evidence type="ECO:0000256" key="3">
    <source>
        <dbReference type="ARBA" id="ARBA00026073"/>
    </source>
</evidence>
<dbReference type="KEGG" id="atw:C0099_01075"/>
<dbReference type="InterPro" id="IPR000305">
    <property type="entry name" value="GIY-YIG_endonuc"/>
</dbReference>
<dbReference type="SMART" id="SM00479">
    <property type="entry name" value="EXOIII"/>
    <property type="match status" value="1"/>
</dbReference>
<dbReference type="Gene3D" id="3.30.420.10">
    <property type="entry name" value="Ribonuclease H-like superfamily/Ribonuclease H"/>
    <property type="match status" value="1"/>
</dbReference>
<dbReference type="EC" id="2.7.7.7" evidence="1"/>
<organism evidence="6 7">
    <name type="scientific">Pseudazoarcus pumilus</name>
    <dbReference type="NCBI Taxonomy" id="2067960"/>
    <lineage>
        <taxon>Bacteria</taxon>
        <taxon>Pseudomonadati</taxon>
        <taxon>Pseudomonadota</taxon>
        <taxon>Betaproteobacteria</taxon>
        <taxon>Rhodocyclales</taxon>
        <taxon>Zoogloeaceae</taxon>
        <taxon>Pseudazoarcus</taxon>
    </lineage>
</organism>
<comment type="subunit">
    <text evidence="3">DNA polymerase III contains a core (composed of alpha, epsilon and theta chains) that associates with a tau subunit. This core dimerizes to form the POLIII' complex. PolIII' associates with the gamma complex (composed of gamma, delta, delta', psi and chi chains) and with the beta chain to form the complete DNA polymerase III complex.</text>
</comment>
<keyword evidence="7" id="KW-1185">Reference proteome</keyword>
<dbReference type="SUPFAM" id="SSF82771">
    <property type="entry name" value="GIY-YIG endonuclease"/>
    <property type="match status" value="1"/>
</dbReference>
<dbReference type="GO" id="GO:0008408">
    <property type="term" value="F:3'-5' exonuclease activity"/>
    <property type="evidence" value="ECO:0007669"/>
    <property type="project" value="TreeGrafter"/>
</dbReference>
<dbReference type="GO" id="GO:0003887">
    <property type="term" value="F:DNA-directed DNA polymerase activity"/>
    <property type="evidence" value="ECO:0007669"/>
    <property type="project" value="UniProtKB-EC"/>
</dbReference>
<dbReference type="GO" id="GO:0006289">
    <property type="term" value="P:nucleotide-excision repair"/>
    <property type="evidence" value="ECO:0007669"/>
    <property type="project" value="InterPro"/>
</dbReference>
<reference evidence="6 7" key="1">
    <citation type="submission" date="2018-01" db="EMBL/GenBank/DDBJ databases">
        <authorList>
            <person name="Fu G.-Y."/>
        </authorList>
    </citation>
    <scope>NUCLEOTIDE SEQUENCE [LARGE SCALE GENOMIC DNA]</scope>
    <source>
        <strain evidence="6 7">SY39</strain>
    </source>
</reference>
<dbReference type="CDD" id="cd10434">
    <property type="entry name" value="GIY-YIG_UvrC_Cho"/>
    <property type="match status" value="1"/>
</dbReference>
<dbReference type="GO" id="GO:0045004">
    <property type="term" value="P:DNA replication proofreading"/>
    <property type="evidence" value="ECO:0007669"/>
    <property type="project" value="TreeGrafter"/>
</dbReference>
<dbReference type="InterPro" id="IPR047296">
    <property type="entry name" value="GIY-YIG_UvrC_Cho"/>
</dbReference>